<name>A0A6C0HKP0_9ZZZZ</name>
<evidence type="ECO:0000256" key="1">
    <source>
        <dbReference type="SAM" id="MobiDB-lite"/>
    </source>
</evidence>
<accession>A0A6C0HKP0</accession>
<feature type="compositionally biased region" description="Basic and acidic residues" evidence="1">
    <location>
        <begin position="121"/>
        <end position="141"/>
    </location>
</feature>
<evidence type="ECO:0000313" key="2">
    <source>
        <dbReference type="EMBL" id="QHT80686.1"/>
    </source>
</evidence>
<dbReference type="EMBL" id="MN739974">
    <property type="protein sequence ID" value="QHT80686.1"/>
    <property type="molecule type" value="Genomic_DNA"/>
</dbReference>
<feature type="region of interest" description="Disordered" evidence="1">
    <location>
        <begin position="42"/>
        <end position="65"/>
    </location>
</feature>
<sequence length="350" mass="39455">MKKTKEEQEAEYNRLYQLLSSLSSKPNQEVSLQSILEGNADTPQNEIIIPPVEPPKRIKRPTFKKEAPAWKDGSVLSFLFKGSPTVHPTHFEKRTGPKGLKALKASKAKKEPKSGIPVQEEPPKTALQEDDKKKMVQEARAESPSAPPFGNRLPEKTHSEGLFQTREPQPQIDDTCGVPCNTLQIDMKATYSDVHTSDSNSIRSTSHTALLIAEPSKGRYMHTRKNPKANGSGAKRGRPPRPIQVLTIDIPPPTCNACVQTFSSEAAYHAHRESSVLCQKWLNLESVERPAIPIHLFVEDILMKTITGDKPYQCRFCKEQFESSAQHQMHFYQSRICNRFAHHEFSKRVI</sequence>
<evidence type="ECO:0008006" key="3">
    <source>
        <dbReference type="Google" id="ProtNLM"/>
    </source>
</evidence>
<feature type="region of interest" description="Disordered" evidence="1">
    <location>
        <begin position="88"/>
        <end position="154"/>
    </location>
</feature>
<organism evidence="2">
    <name type="scientific">viral metagenome</name>
    <dbReference type="NCBI Taxonomy" id="1070528"/>
    <lineage>
        <taxon>unclassified sequences</taxon>
        <taxon>metagenomes</taxon>
        <taxon>organismal metagenomes</taxon>
    </lineage>
</organism>
<feature type="region of interest" description="Disordered" evidence="1">
    <location>
        <begin position="221"/>
        <end position="240"/>
    </location>
</feature>
<dbReference type="Gene3D" id="3.30.160.60">
    <property type="entry name" value="Classic Zinc Finger"/>
    <property type="match status" value="1"/>
</dbReference>
<reference evidence="2" key="1">
    <citation type="journal article" date="2020" name="Nature">
        <title>Giant virus diversity and host interactions through global metagenomics.</title>
        <authorList>
            <person name="Schulz F."/>
            <person name="Roux S."/>
            <person name="Paez-Espino D."/>
            <person name="Jungbluth S."/>
            <person name="Walsh D.A."/>
            <person name="Denef V.J."/>
            <person name="McMahon K.D."/>
            <person name="Konstantinidis K.T."/>
            <person name="Eloe-Fadrosh E.A."/>
            <person name="Kyrpides N.C."/>
            <person name="Woyke T."/>
        </authorList>
    </citation>
    <scope>NUCLEOTIDE SEQUENCE</scope>
    <source>
        <strain evidence="2">GVMAG-M-3300023184-121</strain>
    </source>
</reference>
<dbReference type="AlphaFoldDB" id="A0A6C0HKP0"/>
<protein>
    <recommendedName>
        <fullName evidence="3">C2H2-type domain-containing protein</fullName>
    </recommendedName>
</protein>
<proteinExistence type="predicted"/>